<dbReference type="Gene3D" id="2.60.120.590">
    <property type="entry name" value="Alpha-ketoglutarate-dependent dioxygenase AlkB-like"/>
    <property type="match status" value="1"/>
</dbReference>
<keyword evidence="3" id="KW-1185">Reference proteome</keyword>
<comment type="caution">
    <text evidence="2">The sequence shown here is derived from an EMBL/GenBank/DDBJ whole genome shotgun (WGS) entry which is preliminary data.</text>
</comment>
<dbReference type="InterPro" id="IPR027450">
    <property type="entry name" value="AlkB-like"/>
</dbReference>
<dbReference type="GO" id="GO:0006974">
    <property type="term" value="P:DNA damage response"/>
    <property type="evidence" value="ECO:0007669"/>
    <property type="project" value="InterPro"/>
</dbReference>
<dbReference type="PROSITE" id="PS51471">
    <property type="entry name" value="FE2OG_OXY"/>
    <property type="match status" value="1"/>
</dbReference>
<dbReference type="PANTHER" id="PTHR21052">
    <property type="entry name" value="SPERMATOGENESIS ASSOCIATED 11-RELATED"/>
    <property type="match status" value="1"/>
</dbReference>
<proteinExistence type="predicted"/>
<dbReference type="Pfam" id="PF13532">
    <property type="entry name" value="2OG-FeII_Oxy_2"/>
    <property type="match status" value="1"/>
</dbReference>
<dbReference type="GO" id="GO:0006631">
    <property type="term" value="P:fatty acid metabolic process"/>
    <property type="evidence" value="ECO:0007669"/>
    <property type="project" value="TreeGrafter"/>
</dbReference>
<dbReference type="InterPro" id="IPR032870">
    <property type="entry name" value="ALKBH7-like"/>
</dbReference>
<evidence type="ECO:0000313" key="2">
    <source>
        <dbReference type="EMBL" id="KAJ3741800.1"/>
    </source>
</evidence>
<reference evidence="2 3" key="1">
    <citation type="journal article" date="2023" name="Proc. Natl. Acad. Sci. U.S.A.">
        <title>A global phylogenomic analysis of the shiitake genus Lentinula.</title>
        <authorList>
            <person name="Sierra-Patev S."/>
            <person name="Min B."/>
            <person name="Naranjo-Ortiz M."/>
            <person name="Looney B."/>
            <person name="Konkel Z."/>
            <person name="Slot J.C."/>
            <person name="Sakamoto Y."/>
            <person name="Steenwyk J.L."/>
            <person name="Rokas A."/>
            <person name="Carro J."/>
            <person name="Camarero S."/>
            <person name="Ferreira P."/>
            <person name="Molpeceres G."/>
            <person name="Ruiz-Duenas F.J."/>
            <person name="Serrano A."/>
            <person name="Henrissat B."/>
            <person name="Drula E."/>
            <person name="Hughes K.W."/>
            <person name="Mata J.L."/>
            <person name="Ishikawa N.K."/>
            <person name="Vargas-Isla R."/>
            <person name="Ushijima S."/>
            <person name="Smith C.A."/>
            <person name="Donoghue J."/>
            <person name="Ahrendt S."/>
            <person name="Andreopoulos W."/>
            <person name="He G."/>
            <person name="LaButti K."/>
            <person name="Lipzen A."/>
            <person name="Ng V."/>
            <person name="Riley R."/>
            <person name="Sandor L."/>
            <person name="Barry K."/>
            <person name="Martinez A.T."/>
            <person name="Xiao Y."/>
            <person name="Gibbons J.G."/>
            <person name="Terashima K."/>
            <person name="Grigoriev I.V."/>
            <person name="Hibbett D."/>
        </authorList>
    </citation>
    <scope>NUCLEOTIDE SEQUENCE [LARGE SCALE GENOMIC DNA]</scope>
    <source>
        <strain evidence="2 3">TFB7810</strain>
    </source>
</reference>
<dbReference type="InterPro" id="IPR005123">
    <property type="entry name" value="Oxoglu/Fe-dep_dioxygenase_dom"/>
</dbReference>
<dbReference type="PANTHER" id="PTHR21052:SF0">
    <property type="entry name" value="ALPHA-KETOGLUTARATE-DEPENDENT DIOXYGENASE ALKB HOMOLOG 7, MITOCHONDRIAL"/>
    <property type="match status" value="1"/>
</dbReference>
<dbReference type="GO" id="GO:0005759">
    <property type="term" value="C:mitochondrial matrix"/>
    <property type="evidence" value="ECO:0007669"/>
    <property type="project" value="TreeGrafter"/>
</dbReference>
<evidence type="ECO:0000313" key="3">
    <source>
        <dbReference type="Proteomes" id="UP001142393"/>
    </source>
</evidence>
<dbReference type="GO" id="GO:0016706">
    <property type="term" value="F:2-oxoglutarate-dependent dioxygenase activity"/>
    <property type="evidence" value="ECO:0007669"/>
    <property type="project" value="TreeGrafter"/>
</dbReference>
<dbReference type="InterPro" id="IPR037151">
    <property type="entry name" value="AlkB-like_sf"/>
</dbReference>
<organism evidence="2 3">
    <name type="scientific">Lentinula detonsa</name>
    <dbReference type="NCBI Taxonomy" id="2804962"/>
    <lineage>
        <taxon>Eukaryota</taxon>
        <taxon>Fungi</taxon>
        <taxon>Dikarya</taxon>
        <taxon>Basidiomycota</taxon>
        <taxon>Agaricomycotina</taxon>
        <taxon>Agaricomycetes</taxon>
        <taxon>Agaricomycetidae</taxon>
        <taxon>Agaricales</taxon>
        <taxon>Marasmiineae</taxon>
        <taxon>Omphalotaceae</taxon>
        <taxon>Lentinula</taxon>
    </lineage>
</organism>
<dbReference type="AlphaFoldDB" id="A0A9W8NVL2"/>
<evidence type="ECO:0000259" key="1">
    <source>
        <dbReference type="PROSITE" id="PS51471"/>
    </source>
</evidence>
<gene>
    <name evidence="2" type="ORF">DFH05DRAFT_1502644</name>
</gene>
<name>A0A9W8NVL2_9AGAR</name>
<feature type="domain" description="Fe2OG dioxygenase" evidence="1">
    <location>
        <begin position="140"/>
        <end position="246"/>
    </location>
</feature>
<dbReference type="Proteomes" id="UP001142393">
    <property type="component" value="Unassembled WGS sequence"/>
</dbReference>
<sequence length="256" mass="28816">MLSRRLFSLANLRGTIPSDFHFVPDFFSVSEQRTLLSAALERLDAAGSRRFQKRRKNSRSKLNTAAAIYEAPLSELFLPDDCYEFLQVSPYLLCIWRRHTNAKFAFAEGHYDGVIHNYRETHLTSWPTAEFPGLVPALSRLQSVLPSSNIQTHLLHLASDGEILPHVDNVSASGRWILGVSLGSDRILRLESCANPDEVAEILLPSGSIYIQSDTVRYQYKHSILRNSAFANGAGQRMSIMIRVSPSYDRTIPNHS</sequence>
<dbReference type="SUPFAM" id="SSF51197">
    <property type="entry name" value="Clavaminate synthase-like"/>
    <property type="match status" value="1"/>
</dbReference>
<dbReference type="EMBL" id="JANVFU010000011">
    <property type="protein sequence ID" value="KAJ3741800.1"/>
    <property type="molecule type" value="Genomic_DNA"/>
</dbReference>
<protein>
    <recommendedName>
        <fullName evidence="1">Fe2OG dioxygenase domain-containing protein</fullName>
    </recommendedName>
</protein>
<accession>A0A9W8NVL2</accession>